<comment type="subcellular location">
    <subcellularLocation>
        <location evidence="1">Membrane</location>
        <topology evidence="1">Multi-pass membrane protein</topology>
    </subcellularLocation>
</comment>
<evidence type="ECO:0000256" key="4">
    <source>
        <dbReference type="ARBA" id="ARBA00022989"/>
    </source>
</evidence>
<feature type="transmembrane region" description="Helical" evidence="7">
    <location>
        <begin position="315"/>
        <end position="335"/>
    </location>
</feature>
<keyword evidence="8" id="KW-0732">Signal</keyword>
<keyword evidence="3 7" id="KW-0812">Transmembrane</keyword>
<dbReference type="NCBIfam" id="TIGR03718">
    <property type="entry name" value="R_switched_Alx"/>
    <property type="match status" value="1"/>
</dbReference>
<feature type="transmembrane region" description="Helical" evidence="7">
    <location>
        <begin position="127"/>
        <end position="147"/>
    </location>
</feature>
<protein>
    <submittedName>
        <fullName evidence="9">TerC family protein</fullName>
    </submittedName>
</protein>
<evidence type="ECO:0000256" key="2">
    <source>
        <dbReference type="ARBA" id="ARBA00007511"/>
    </source>
</evidence>
<dbReference type="PANTHER" id="PTHR30238:SF0">
    <property type="entry name" value="THYLAKOID MEMBRANE PROTEIN TERC, CHLOROPLASTIC"/>
    <property type="match status" value="1"/>
</dbReference>
<sequence>MFTSLPSSLLAAAAPAAAEPATAIESIGTPTLWALTIGAVIVLLIVDFLITRRPHEVSMKEALGWSAFYIAIPVAFGVWIWQSFGGQTGLEYYTGYLVEKSLSVDNLFVFLLLLTAFAVPRELQQRVLLIGIIGALILRGIFIALGAQMIATFSWTFLLFGAVLLVTAVKVLRDAMSHEDKAIDIGSIKSVRLIRRFMPVTDTYEGTRLMVKQAGRRALTPLALVIVAILATDIVFAVDSVPAVYGITGDPYLVFATNAFALLGLRALYFVVEGALGSLRHLGHGLAAILAFIGVKLVLHWAHGVWTWIPEVPTLLSLGVIVGILALATTTSILANRREARRELAGADAGDSEASDAERDRAERDRAEV</sequence>
<feature type="compositionally biased region" description="Basic and acidic residues" evidence="6">
    <location>
        <begin position="356"/>
        <end position="369"/>
    </location>
</feature>
<feature type="transmembrane region" description="Helical" evidence="7">
    <location>
        <begin position="153"/>
        <end position="172"/>
    </location>
</feature>
<feature type="transmembrane region" description="Helical" evidence="7">
    <location>
        <begin position="101"/>
        <end position="120"/>
    </location>
</feature>
<feature type="transmembrane region" description="Helical" evidence="7">
    <location>
        <begin position="284"/>
        <end position="303"/>
    </location>
</feature>
<proteinExistence type="inferred from homology"/>
<dbReference type="PANTHER" id="PTHR30238">
    <property type="entry name" value="MEMBRANE BOUND PREDICTED REDOX MODULATOR"/>
    <property type="match status" value="1"/>
</dbReference>
<reference evidence="10" key="1">
    <citation type="journal article" date="2019" name="Int. J. Syst. Evol. Microbiol.">
        <title>The Global Catalogue of Microorganisms (GCM) 10K type strain sequencing project: providing services to taxonomists for standard genome sequencing and annotation.</title>
        <authorList>
            <consortium name="The Broad Institute Genomics Platform"/>
            <consortium name="The Broad Institute Genome Sequencing Center for Infectious Disease"/>
            <person name="Wu L."/>
            <person name="Ma J."/>
        </authorList>
    </citation>
    <scope>NUCLEOTIDE SEQUENCE [LARGE SCALE GENOMIC DNA]</scope>
    <source>
        <strain evidence="10">JCM 17738</strain>
    </source>
</reference>
<comment type="caution">
    <text evidence="9">The sequence shown here is derived from an EMBL/GenBank/DDBJ whole genome shotgun (WGS) entry which is preliminary data.</text>
</comment>
<dbReference type="InterPro" id="IPR022369">
    <property type="entry name" value="Integral_membrane_TerC_rswitch"/>
</dbReference>
<evidence type="ECO:0000256" key="7">
    <source>
        <dbReference type="SAM" id="Phobius"/>
    </source>
</evidence>
<evidence type="ECO:0000256" key="6">
    <source>
        <dbReference type="SAM" id="MobiDB-lite"/>
    </source>
</evidence>
<feature type="region of interest" description="Disordered" evidence="6">
    <location>
        <begin position="344"/>
        <end position="369"/>
    </location>
</feature>
<dbReference type="RefSeq" id="WP_246196940.1">
    <property type="nucleotide sequence ID" value="NZ_BAABFX010000038.1"/>
</dbReference>
<evidence type="ECO:0000313" key="9">
    <source>
        <dbReference type="EMBL" id="GAA4400378.1"/>
    </source>
</evidence>
<evidence type="ECO:0000256" key="8">
    <source>
        <dbReference type="SAM" id="SignalP"/>
    </source>
</evidence>
<accession>A0ABP8K4Y3</accession>
<gene>
    <name evidence="9" type="ORF">GCM10023153_27800</name>
</gene>
<keyword evidence="5 7" id="KW-0472">Membrane</keyword>
<dbReference type="EMBL" id="BAABFX010000038">
    <property type="protein sequence ID" value="GAA4400378.1"/>
    <property type="molecule type" value="Genomic_DNA"/>
</dbReference>
<keyword evidence="10" id="KW-1185">Reference proteome</keyword>
<evidence type="ECO:0000313" key="10">
    <source>
        <dbReference type="Proteomes" id="UP001500390"/>
    </source>
</evidence>
<dbReference type="Proteomes" id="UP001500390">
    <property type="component" value="Unassembled WGS sequence"/>
</dbReference>
<evidence type="ECO:0000256" key="3">
    <source>
        <dbReference type="ARBA" id="ARBA00022692"/>
    </source>
</evidence>
<organism evidence="9 10">
    <name type="scientific">Ornithinibacter aureus</name>
    <dbReference type="NCBI Taxonomy" id="622664"/>
    <lineage>
        <taxon>Bacteria</taxon>
        <taxon>Bacillati</taxon>
        <taxon>Actinomycetota</taxon>
        <taxon>Actinomycetes</taxon>
        <taxon>Micrococcales</taxon>
        <taxon>Intrasporangiaceae</taxon>
        <taxon>Ornithinibacter</taxon>
    </lineage>
</organism>
<feature type="signal peptide" evidence="8">
    <location>
        <begin position="1"/>
        <end position="18"/>
    </location>
</feature>
<evidence type="ECO:0000256" key="5">
    <source>
        <dbReference type="ARBA" id="ARBA00023136"/>
    </source>
</evidence>
<comment type="similarity">
    <text evidence="2">Belongs to the TerC family.</text>
</comment>
<feature type="chain" id="PRO_5046060969" evidence="8">
    <location>
        <begin position="19"/>
        <end position="369"/>
    </location>
</feature>
<dbReference type="InterPro" id="IPR005496">
    <property type="entry name" value="Integral_membrane_TerC"/>
</dbReference>
<feature type="transmembrane region" description="Helical" evidence="7">
    <location>
        <begin position="28"/>
        <end position="50"/>
    </location>
</feature>
<feature type="transmembrane region" description="Helical" evidence="7">
    <location>
        <begin position="62"/>
        <end position="81"/>
    </location>
</feature>
<keyword evidence="4 7" id="KW-1133">Transmembrane helix</keyword>
<feature type="transmembrane region" description="Helical" evidence="7">
    <location>
        <begin position="218"/>
        <end position="237"/>
    </location>
</feature>
<dbReference type="Pfam" id="PF03741">
    <property type="entry name" value="TerC"/>
    <property type="match status" value="1"/>
</dbReference>
<feature type="transmembrane region" description="Helical" evidence="7">
    <location>
        <begin position="252"/>
        <end position="272"/>
    </location>
</feature>
<evidence type="ECO:0000256" key="1">
    <source>
        <dbReference type="ARBA" id="ARBA00004141"/>
    </source>
</evidence>
<name>A0ABP8K4Y3_9MICO</name>